<dbReference type="OrthoDB" id="676062at2"/>
<evidence type="ECO:0000313" key="2">
    <source>
        <dbReference type="Proteomes" id="UP000260644"/>
    </source>
</evidence>
<evidence type="ECO:0008006" key="3">
    <source>
        <dbReference type="Google" id="ProtNLM"/>
    </source>
</evidence>
<organism evidence="1 2">
    <name type="scientific">Chitinophaga silvatica</name>
    <dbReference type="NCBI Taxonomy" id="2282649"/>
    <lineage>
        <taxon>Bacteria</taxon>
        <taxon>Pseudomonadati</taxon>
        <taxon>Bacteroidota</taxon>
        <taxon>Chitinophagia</taxon>
        <taxon>Chitinophagales</taxon>
        <taxon>Chitinophagaceae</taxon>
        <taxon>Chitinophaga</taxon>
    </lineage>
</organism>
<comment type="caution">
    <text evidence="1">The sequence shown here is derived from an EMBL/GenBank/DDBJ whole genome shotgun (WGS) entry which is preliminary data.</text>
</comment>
<accession>A0A3E1YDV5</accession>
<name>A0A3E1YDV5_9BACT</name>
<reference evidence="1 2" key="1">
    <citation type="submission" date="2018-07" db="EMBL/GenBank/DDBJ databases">
        <title>Chitinophaga K2CV101002-2 sp. nov., isolated from a monsoon evergreen broad-leaved forest soil.</title>
        <authorList>
            <person name="Lv Y."/>
        </authorList>
    </citation>
    <scope>NUCLEOTIDE SEQUENCE [LARGE SCALE GENOMIC DNA]</scope>
    <source>
        <strain evidence="1 2">GDMCC 1.1288</strain>
    </source>
</reference>
<keyword evidence="2" id="KW-1185">Reference proteome</keyword>
<evidence type="ECO:0000313" key="1">
    <source>
        <dbReference type="EMBL" id="RFS24447.1"/>
    </source>
</evidence>
<gene>
    <name evidence="1" type="ORF">DVR12_04345</name>
</gene>
<dbReference type="RefSeq" id="WP_116974256.1">
    <property type="nucleotide sequence ID" value="NZ_QPMM01000002.1"/>
</dbReference>
<protein>
    <recommendedName>
        <fullName evidence="3">Immunity protein 50</fullName>
    </recommendedName>
</protein>
<dbReference type="Proteomes" id="UP000260644">
    <property type="component" value="Unassembled WGS sequence"/>
</dbReference>
<dbReference type="EMBL" id="QPMM01000002">
    <property type="protein sequence ID" value="RFS24447.1"/>
    <property type="molecule type" value="Genomic_DNA"/>
</dbReference>
<sequence length="123" mass="14337">MLNEIQNKYEQFSDSIILKFEYFTRGASKEIIVTIDCMNKLNDYKYETIKLSFNDVISFRFIENENEASVSINEALLIKENGVLTFDFFPLRLGASTLKENKDSDLIIRCKDVSYVKIERVSL</sequence>
<proteinExistence type="predicted"/>
<dbReference type="AlphaFoldDB" id="A0A3E1YDV5"/>